<dbReference type="Gene3D" id="1.10.533.10">
    <property type="entry name" value="Death Domain, Fas"/>
    <property type="match status" value="1"/>
</dbReference>
<comment type="caution">
    <text evidence="1">The sequence shown here is derived from an EMBL/GenBank/DDBJ whole genome shotgun (WGS) entry which is preliminary data.</text>
</comment>
<proteinExistence type="predicted"/>
<evidence type="ECO:0000313" key="1">
    <source>
        <dbReference type="EMBL" id="KAJ8314210.1"/>
    </source>
</evidence>
<accession>A0ABQ9FA49</accession>
<name>A0ABQ9FA49_TEGGR</name>
<dbReference type="InterPro" id="IPR011029">
    <property type="entry name" value="DEATH-like_dom_sf"/>
</dbReference>
<dbReference type="CDD" id="cd01670">
    <property type="entry name" value="Death"/>
    <property type="match status" value="1"/>
</dbReference>
<dbReference type="EMBL" id="JARBDR010000342">
    <property type="protein sequence ID" value="KAJ8314210.1"/>
    <property type="molecule type" value="Genomic_DNA"/>
</dbReference>
<evidence type="ECO:0000313" key="2">
    <source>
        <dbReference type="Proteomes" id="UP001217089"/>
    </source>
</evidence>
<evidence type="ECO:0008006" key="3">
    <source>
        <dbReference type="Google" id="ProtNLM"/>
    </source>
</evidence>
<organism evidence="1 2">
    <name type="scientific">Tegillarca granosa</name>
    <name type="common">Malaysian cockle</name>
    <name type="synonym">Anadara granosa</name>
    <dbReference type="NCBI Taxonomy" id="220873"/>
    <lineage>
        <taxon>Eukaryota</taxon>
        <taxon>Metazoa</taxon>
        <taxon>Spiralia</taxon>
        <taxon>Lophotrochozoa</taxon>
        <taxon>Mollusca</taxon>
        <taxon>Bivalvia</taxon>
        <taxon>Autobranchia</taxon>
        <taxon>Pteriomorphia</taxon>
        <taxon>Arcoida</taxon>
        <taxon>Arcoidea</taxon>
        <taxon>Arcidae</taxon>
        <taxon>Tegillarca</taxon>
    </lineage>
</organism>
<sequence>MENVHTGPSIETLNHQLILMALVLRTFFNIGGKSKSDLSQKVKVKSDSDRLWKSKQTLMKKESYTNEDVANYAKDLNTLQLLFHGVLEIWAKVKELDRKSYKGMILPDMMELSTDLCSIFGETMAIFLQRFSLDILPLLRPVHGIFYCISMHCRYNCLDREVIYSEGASSIYSGFLSSVLGLLRSTKVLLKRLSFEDEQSRQRRRMIQSNISTFVMEISYTIKEGLYSVTTEEYRQLVFKIGGLCTDTFFTIGKTNGLSEHLEMGEGVLALKPTNHLGDISYCDIVRCPIEKRIGITGNLTLQDGQNYISDIFVTSGSTFQCGEKILIRFPVANNTLPPSSTIKVKIKCGHKWLDVGAEIQEGHAEFWVNYMEAFVAVAGFRAYHREVTPAGYTYTSEEDTRLIQVHRNRMFSYKEQCSDACKAITAISDILHVKFDDDVKVDQPALVHLPIINDVDDPESDICLIRRTVDGDIELGVNWSAMKCESTGNCYTFQIDKFDGVALAKVKRKYMKKCKEQIAEEFDLYCQREHICSILTFMDKNLLHMGMVKLWVEVCEKRFVKRVIRRRAKDGLFEIPGSRSQDVSLSDLEYIRMDLDGNMQKIRELPIEHYTITFLTSGRDNYRSFPVEPRRDPRGRQIGIINYFKDIDGVETFVHSATVDANRFLISVSSGSTAVRLPTSYAETRSVLKLFKNGWLISRQSALWSRGSSRSSGKSAKSTIAYKSIFDELPILSHQSLLILSGAISMQLAQTLGVQLGLKYEDILDMKSVNQPPVITIFEILWTWRGKQVQAEMVEQLVNALTEINQKHFADIILKVGKEKRALKRSDFK</sequence>
<dbReference type="Proteomes" id="UP001217089">
    <property type="component" value="Unassembled WGS sequence"/>
</dbReference>
<protein>
    <recommendedName>
        <fullName evidence="3">Death domain-containing protein</fullName>
    </recommendedName>
</protein>
<keyword evidence="2" id="KW-1185">Reference proteome</keyword>
<gene>
    <name evidence="1" type="ORF">KUTeg_008771</name>
</gene>
<reference evidence="1 2" key="1">
    <citation type="submission" date="2022-12" db="EMBL/GenBank/DDBJ databases">
        <title>Chromosome-level genome of Tegillarca granosa.</title>
        <authorList>
            <person name="Kim J."/>
        </authorList>
    </citation>
    <scope>NUCLEOTIDE SEQUENCE [LARGE SCALE GENOMIC DNA]</scope>
    <source>
        <strain evidence="1">Teg-2019</strain>
        <tissue evidence="1">Adductor muscle</tissue>
    </source>
</reference>